<dbReference type="EMBL" id="CM055102">
    <property type="protein sequence ID" value="KAJ7537751.1"/>
    <property type="molecule type" value="Genomic_DNA"/>
</dbReference>
<sequence length="248" mass="26976">MGVSKFLDSSGLNSIAAAACIFNKHHFSLSDSPHAHTGARTHTHAHSRSRKQEEGELRYNNKEQEMEEVAAGDSRAAINSATLRAILQQARNFLDEGKPSLALQAVIAALRATGGEQSVFKALTHARNLHQQQRRQEIATDELTALFAECAIAEVSGGTYACNQSHQHSTSASENTAELFREESMGLKDSGDILNRLQDSILAESGRTQVVLDASQDGSSYTCFQCGGIVSNMRRDEHAAFWCTARLS</sequence>
<gene>
    <name evidence="1" type="ORF">O6H91_11G020600</name>
</gene>
<comment type="caution">
    <text evidence="1">The sequence shown here is derived from an EMBL/GenBank/DDBJ whole genome shotgun (WGS) entry which is preliminary data.</text>
</comment>
<dbReference type="Proteomes" id="UP001162992">
    <property type="component" value="Chromosome 11"/>
</dbReference>
<reference evidence="2" key="1">
    <citation type="journal article" date="2024" name="Proc. Natl. Acad. Sci. U.S.A.">
        <title>Extraordinary preservation of gene collinearity over three hundred million years revealed in homosporous lycophytes.</title>
        <authorList>
            <person name="Li C."/>
            <person name="Wickell D."/>
            <person name="Kuo L.Y."/>
            <person name="Chen X."/>
            <person name="Nie B."/>
            <person name="Liao X."/>
            <person name="Peng D."/>
            <person name="Ji J."/>
            <person name="Jenkins J."/>
            <person name="Williams M."/>
            <person name="Shu S."/>
            <person name="Plott C."/>
            <person name="Barry K."/>
            <person name="Rajasekar S."/>
            <person name="Grimwood J."/>
            <person name="Han X."/>
            <person name="Sun S."/>
            <person name="Hou Z."/>
            <person name="He W."/>
            <person name="Dai G."/>
            <person name="Sun C."/>
            <person name="Schmutz J."/>
            <person name="Leebens-Mack J.H."/>
            <person name="Li F.W."/>
            <person name="Wang L."/>
        </authorList>
    </citation>
    <scope>NUCLEOTIDE SEQUENCE [LARGE SCALE GENOMIC DNA]</scope>
    <source>
        <strain evidence="2">cv. PW_Plant_1</strain>
    </source>
</reference>
<accession>A0ACC2C6Y3</accession>
<organism evidence="1 2">
    <name type="scientific">Diphasiastrum complanatum</name>
    <name type="common">Issler's clubmoss</name>
    <name type="synonym">Lycopodium complanatum</name>
    <dbReference type="NCBI Taxonomy" id="34168"/>
    <lineage>
        <taxon>Eukaryota</taxon>
        <taxon>Viridiplantae</taxon>
        <taxon>Streptophyta</taxon>
        <taxon>Embryophyta</taxon>
        <taxon>Tracheophyta</taxon>
        <taxon>Lycopodiopsida</taxon>
        <taxon>Lycopodiales</taxon>
        <taxon>Lycopodiaceae</taxon>
        <taxon>Lycopodioideae</taxon>
        <taxon>Diphasiastrum</taxon>
    </lineage>
</organism>
<evidence type="ECO:0000313" key="2">
    <source>
        <dbReference type="Proteomes" id="UP001162992"/>
    </source>
</evidence>
<proteinExistence type="predicted"/>
<evidence type="ECO:0000313" key="1">
    <source>
        <dbReference type="EMBL" id="KAJ7537751.1"/>
    </source>
</evidence>
<protein>
    <submittedName>
        <fullName evidence="1">Uncharacterized protein</fullName>
    </submittedName>
</protein>
<name>A0ACC2C6Y3_DIPCM</name>
<keyword evidence="2" id="KW-1185">Reference proteome</keyword>